<comment type="caution">
    <text evidence="7">The sequence shown here is derived from an EMBL/GenBank/DDBJ whole genome shotgun (WGS) entry which is preliminary data.</text>
</comment>
<keyword evidence="5 6" id="KW-0472">Membrane</keyword>
<feature type="transmembrane region" description="Helical" evidence="6">
    <location>
        <begin position="21"/>
        <end position="39"/>
    </location>
</feature>
<feature type="transmembrane region" description="Helical" evidence="6">
    <location>
        <begin position="73"/>
        <end position="90"/>
    </location>
</feature>
<proteinExistence type="predicted"/>
<gene>
    <name evidence="7" type="ORF">K8P03_08640</name>
</gene>
<feature type="transmembrane region" description="Helical" evidence="6">
    <location>
        <begin position="322"/>
        <end position="342"/>
    </location>
</feature>
<feature type="transmembrane region" description="Helical" evidence="6">
    <location>
        <begin position="169"/>
        <end position="186"/>
    </location>
</feature>
<dbReference type="EMBL" id="JAIPME010000002">
    <property type="protein sequence ID" value="MBZ2387347.1"/>
    <property type="molecule type" value="Genomic_DNA"/>
</dbReference>
<feature type="transmembrane region" description="Helical" evidence="6">
    <location>
        <begin position="216"/>
        <end position="232"/>
    </location>
</feature>
<feature type="transmembrane region" description="Helical" evidence="6">
    <location>
        <begin position="193"/>
        <end position="210"/>
    </location>
</feature>
<evidence type="ECO:0000256" key="6">
    <source>
        <dbReference type="SAM" id="Phobius"/>
    </source>
</evidence>
<keyword evidence="8" id="KW-1185">Reference proteome</keyword>
<feature type="transmembrane region" description="Helical" evidence="6">
    <location>
        <begin position="388"/>
        <end position="409"/>
    </location>
</feature>
<organism evidence="7 8">
    <name type="scientific">Anaerococcus murdochii</name>
    <dbReference type="NCBI Taxonomy" id="411577"/>
    <lineage>
        <taxon>Bacteria</taxon>
        <taxon>Bacillati</taxon>
        <taxon>Bacillota</taxon>
        <taxon>Tissierellia</taxon>
        <taxon>Tissierellales</taxon>
        <taxon>Peptoniphilaceae</taxon>
        <taxon>Anaerococcus</taxon>
    </lineage>
</organism>
<comment type="subcellular location">
    <subcellularLocation>
        <location evidence="1">Membrane</location>
        <topology evidence="1">Multi-pass membrane protein</topology>
    </subcellularLocation>
</comment>
<accession>A0ABS7T0P1</accession>
<dbReference type="Proteomes" id="UP000734271">
    <property type="component" value="Unassembled WGS sequence"/>
</dbReference>
<evidence type="ECO:0000256" key="4">
    <source>
        <dbReference type="ARBA" id="ARBA00022989"/>
    </source>
</evidence>
<feature type="transmembrane region" description="Helical" evidence="6">
    <location>
        <begin position="239"/>
        <end position="257"/>
    </location>
</feature>
<dbReference type="Pfam" id="PF01098">
    <property type="entry name" value="FTSW_RODA_SPOVE"/>
    <property type="match status" value="1"/>
</dbReference>
<keyword evidence="3" id="KW-0133">Cell shape</keyword>
<dbReference type="PANTHER" id="PTHR30474:SF3">
    <property type="entry name" value="PEPTIDOGLYCAN GLYCOSYLTRANSFERASE RODA"/>
    <property type="match status" value="1"/>
</dbReference>
<feature type="transmembrane region" description="Helical" evidence="6">
    <location>
        <begin position="102"/>
        <end position="121"/>
    </location>
</feature>
<evidence type="ECO:0000313" key="7">
    <source>
        <dbReference type="EMBL" id="MBZ2387347.1"/>
    </source>
</evidence>
<reference evidence="7 8" key="1">
    <citation type="submission" date="2021-08" db="EMBL/GenBank/DDBJ databases">
        <title>FDA dAtabase for Regulatory Grade micrObial Sequences (FDA-ARGOS): Supporting development and validation of Infectious Disease Dx tests.</title>
        <authorList>
            <person name="Sproer C."/>
            <person name="Gronow S."/>
            <person name="Severitt S."/>
            <person name="Schroder I."/>
            <person name="Tallon L."/>
            <person name="Sadzewicz L."/>
            <person name="Zhao X."/>
            <person name="Boylan J."/>
            <person name="Ott S."/>
            <person name="Bowen H."/>
            <person name="Vavikolanu K."/>
            <person name="Hazen T."/>
            <person name="Aluvathingal J."/>
            <person name="Nadendla S."/>
            <person name="Lowell S."/>
            <person name="Myers T."/>
            <person name="Yan Y."/>
            <person name="Sichtig H."/>
        </authorList>
    </citation>
    <scope>NUCLEOTIDE SEQUENCE [LARGE SCALE GENOMIC DNA]</scope>
    <source>
        <strain evidence="7 8">FDAARGOS_1460</strain>
    </source>
</reference>
<evidence type="ECO:0000256" key="3">
    <source>
        <dbReference type="ARBA" id="ARBA00022960"/>
    </source>
</evidence>
<feature type="transmembrane region" description="Helical" evidence="6">
    <location>
        <begin position="128"/>
        <end position="149"/>
    </location>
</feature>
<name>A0ABS7T0P1_9FIRM</name>
<dbReference type="InterPro" id="IPR001182">
    <property type="entry name" value="FtsW/RodA"/>
</dbReference>
<evidence type="ECO:0000256" key="5">
    <source>
        <dbReference type="ARBA" id="ARBA00023136"/>
    </source>
</evidence>
<sequence>MNKSIDILEKSMRKTRAKANMLLFFFEFLSLSLAMIFNIENLTNMDFYTYLAILAVTLLTSFLVDRFTKSDNILLLIVNMLFSIGVAIIYRLDPKLGRRQLQFYLVGVILFFITYFILKIGNKWDKLILFYAGISIALFIITLVFGTYLWGAKNWIIIGNKFSIQPSEFIKVPLAFFIASFYTNFNQISLKPFGRYFMNFMIYVFIGFLFLQKDLGTALIFFGVLILSQFVYEKDRKLIFVNMFFMIMGSIAAYFLFGHVRIRVATWLDPWSDIDVTGYQITQALFATASGGLFGTGIGLGRPDYIPVAESDFIFSAICEEMGVFMGIGVVLLFMILVYRAIKISLIQQNKFYSVLAFCIGVLFALQTFIILGGVLKLIPLTGVTLPFISQGGSSMLAGFILLGCLQYCGEEIKEVGENDR</sequence>
<protein>
    <submittedName>
        <fullName evidence="7">FtsW/RodA/SpoVE family cell cycle protein</fullName>
    </submittedName>
</protein>
<evidence type="ECO:0000313" key="8">
    <source>
        <dbReference type="Proteomes" id="UP000734271"/>
    </source>
</evidence>
<evidence type="ECO:0000256" key="1">
    <source>
        <dbReference type="ARBA" id="ARBA00004141"/>
    </source>
</evidence>
<keyword evidence="2 6" id="KW-0812">Transmembrane</keyword>
<feature type="transmembrane region" description="Helical" evidence="6">
    <location>
        <begin position="354"/>
        <end position="376"/>
    </location>
</feature>
<feature type="transmembrane region" description="Helical" evidence="6">
    <location>
        <begin position="45"/>
        <end position="64"/>
    </location>
</feature>
<evidence type="ECO:0000256" key="2">
    <source>
        <dbReference type="ARBA" id="ARBA00022692"/>
    </source>
</evidence>
<keyword evidence="4 6" id="KW-1133">Transmembrane helix</keyword>
<dbReference type="RefSeq" id="WP_223420292.1">
    <property type="nucleotide sequence ID" value="NZ_JAIPME010000002.1"/>
</dbReference>
<dbReference type="PANTHER" id="PTHR30474">
    <property type="entry name" value="CELL CYCLE PROTEIN"/>
    <property type="match status" value="1"/>
</dbReference>